<protein>
    <submittedName>
        <fullName evidence="2">Uncharacterized protein</fullName>
    </submittedName>
</protein>
<dbReference type="Proteomes" id="UP000729701">
    <property type="component" value="Unassembled WGS sequence"/>
</dbReference>
<dbReference type="AlphaFoldDB" id="A0A951UVV0"/>
<evidence type="ECO:0000313" key="2">
    <source>
        <dbReference type="EMBL" id="MBW4669255.1"/>
    </source>
</evidence>
<evidence type="ECO:0000256" key="1">
    <source>
        <dbReference type="SAM" id="MobiDB-lite"/>
    </source>
</evidence>
<feature type="region of interest" description="Disordered" evidence="1">
    <location>
        <begin position="44"/>
        <end position="104"/>
    </location>
</feature>
<organism evidence="2 3">
    <name type="scientific">Cyanomargarita calcarea GSE-NOS-MK-12-04C</name>
    <dbReference type="NCBI Taxonomy" id="2839659"/>
    <lineage>
        <taxon>Bacteria</taxon>
        <taxon>Bacillati</taxon>
        <taxon>Cyanobacteriota</taxon>
        <taxon>Cyanophyceae</taxon>
        <taxon>Nostocales</taxon>
        <taxon>Cyanomargaritaceae</taxon>
        <taxon>Cyanomargarita</taxon>
    </lineage>
</organism>
<reference evidence="2" key="2">
    <citation type="journal article" date="2022" name="Microbiol. Resour. Announc.">
        <title>Metagenome Sequencing to Explore Phylogenomics of Terrestrial Cyanobacteria.</title>
        <authorList>
            <person name="Ward R.D."/>
            <person name="Stajich J.E."/>
            <person name="Johansen J.R."/>
            <person name="Huntemann M."/>
            <person name="Clum A."/>
            <person name="Foster B."/>
            <person name="Foster B."/>
            <person name="Roux S."/>
            <person name="Palaniappan K."/>
            <person name="Varghese N."/>
            <person name="Mukherjee S."/>
            <person name="Reddy T.B.K."/>
            <person name="Daum C."/>
            <person name="Copeland A."/>
            <person name="Chen I.A."/>
            <person name="Ivanova N.N."/>
            <person name="Kyrpides N.C."/>
            <person name="Shapiro N."/>
            <person name="Eloe-Fadrosh E.A."/>
            <person name="Pietrasiak N."/>
        </authorList>
    </citation>
    <scope>NUCLEOTIDE SEQUENCE</scope>
    <source>
        <strain evidence="2">GSE-NOS-MK-12-04C</strain>
    </source>
</reference>
<sequence>MKNKFLDLVSGLLPGKKKASGFFMELEEAVEAKIAEVKAEVKKELSNGTKPVEAAAPSAAKVEESPAPKESDVKSAKTAKPKTAKAAKVESAQNGKVAKPEAPIAEPVKATPMASVKPTTPVEATFAPKYLSPGANSNGRRRPGANMSSFLEMARQVKTPNK</sequence>
<comment type="caution">
    <text evidence="2">The sequence shown here is derived from an EMBL/GenBank/DDBJ whole genome shotgun (WGS) entry which is preliminary data.</text>
</comment>
<accession>A0A951UVV0</accession>
<name>A0A951UVV0_9CYAN</name>
<gene>
    <name evidence="2" type="ORF">KME60_17995</name>
</gene>
<evidence type="ECO:0000313" key="3">
    <source>
        <dbReference type="Proteomes" id="UP000729701"/>
    </source>
</evidence>
<feature type="compositionally biased region" description="Basic and acidic residues" evidence="1">
    <location>
        <begin position="61"/>
        <end position="75"/>
    </location>
</feature>
<proteinExistence type="predicted"/>
<dbReference type="EMBL" id="JAHHGZ010000019">
    <property type="protein sequence ID" value="MBW4669255.1"/>
    <property type="molecule type" value="Genomic_DNA"/>
</dbReference>
<feature type="region of interest" description="Disordered" evidence="1">
    <location>
        <begin position="127"/>
        <end position="162"/>
    </location>
</feature>
<reference evidence="2" key="1">
    <citation type="submission" date="2021-05" db="EMBL/GenBank/DDBJ databases">
        <authorList>
            <person name="Pietrasiak N."/>
            <person name="Ward R."/>
            <person name="Stajich J.E."/>
            <person name="Kurbessoian T."/>
        </authorList>
    </citation>
    <scope>NUCLEOTIDE SEQUENCE</scope>
    <source>
        <strain evidence="2">GSE-NOS-MK-12-04C</strain>
    </source>
</reference>